<dbReference type="InterPro" id="IPR016163">
    <property type="entry name" value="Ald_DH_C"/>
</dbReference>
<dbReference type="PANTHER" id="PTHR43353">
    <property type="entry name" value="SUCCINATE-SEMIALDEHYDE DEHYDROGENASE, MITOCHONDRIAL"/>
    <property type="match status" value="1"/>
</dbReference>
<reference evidence="4 5" key="1">
    <citation type="journal article" date="2008" name="Int. J. Syst. Evol. Microbiol.">
        <title>Description of Roseateles aquatilis sp. nov. and Roseateles terrae sp. nov., in the class Betaproteobacteria, and emended description of the genus Roseateles.</title>
        <authorList>
            <person name="Gomila M."/>
            <person name="Bowien B."/>
            <person name="Falsen E."/>
            <person name="Moore E.R."/>
            <person name="Lalucat J."/>
        </authorList>
    </citation>
    <scope>NUCLEOTIDE SEQUENCE [LARGE SCALE GENOMIC DNA]</scope>
    <source>
        <strain evidence="4 5">CCUG 48205</strain>
    </source>
</reference>
<proteinExistence type="inferred from homology"/>
<dbReference type="PANTHER" id="PTHR43353:SF5">
    <property type="entry name" value="SUCCINATE-SEMIALDEHYDE DEHYDROGENASE, MITOCHONDRIAL"/>
    <property type="match status" value="1"/>
</dbReference>
<keyword evidence="5" id="KW-1185">Reference proteome</keyword>
<dbReference type="GO" id="GO:0009450">
    <property type="term" value="P:gamma-aminobutyric acid catabolic process"/>
    <property type="evidence" value="ECO:0007669"/>
    <property type="project" value="TreeGrafter"/>
</dbReference>
<evidence type="ECO:0000259" key="3">
    <source>
        <dbReference type="Pfam" id="PF00171"/>
    </source>
</evidence>
<dbReference type="AlphaFoldDB" id="A0A246IW07"/>
<comment type="similarity">
    <text evidence="1">Belongs to the aldehyde dehydrogenase family.</text>
</comment>
<keyword evidence="2" id="KW-0560">Oxidoreductase</keyword>
<dbReference type="FunFam" id="3.40.309.10:FF:000009">
    <property type="entry name" value="Aldehyde dehydrogenase A"/>
    <property type="match status" value="1"/>
</dbReference>
<dbReference type="FunFam" id="3.40.605.10:FF:000033">
    <property type="entry name" value="NAD-dependent succinate-semialdehyde dehydrogenase"/>
    <property type="match status" value="1"/>
</dbReference>
<gene>
    <name evidence="4" type="ORF">CDN99_24290</name>
</gene>
<dbReference type="Proteomes" id="UP000197468">
    <property type="component" value="Unassembled WGS sequence"/>
</dbReference>
<evidence type="ECO:0000313" key="4">
    <source>
        <dbReference type="EMBL" id="OWQ84418.1"/>
    </source>
</evidence>
<dbReference type="OrthoDB" id="6187633at2"/>
<dbReference type="SUPFAM" id="SSF53720">
    <property type="entry name" value="ALDH-like"/>
    <property type="match status" value="1"/>
</dbReference>
<dbReference type="Gene3D" id="3.40.309.10">
    <property type="entry name" value="Aldehyde Dehydrogenase, Chain A, domain 2"/>
    <property type="match status" value="1"/>
</dbReference>
<comment type="caution">
    <text evidence="4">The sequence shown here is derived from an EMBL/GenBank/DDBJ whole genome shotgun (WGS) entry which is preliminary data.</text>
</comment>
<sequence>MTTSSYPDTRLLIANEWVDAASGKTIDVRNPATGQTIGKVAHASTADLDRALAAAQKGFETWRDVSAHERAATMRRAAALLRERAPEIARLLTQEQGKPLAEAKVEVLAGADIIDWFADEGRRVYGRIVPSRNLAAQQLVLKEPVGPVAAFTPWNFPINQIVRKLGAALATGCSFLVKAPEETPASPAALLQTFVDAGVPPGTVGLVFGDPAEISSYLIPHPIIRKVTFTGSTPVGKQLAALAGAHMKRVTMELGGHAPVIVAEDADVALAVKAAGAAKFRNAGQVCISPTRFLVHNSLKEEFTAALVKHAQSLKLGDGLADGTTLGPLANERRVVAMTKVVAQARERGAKIATGGERVGTAGNFFAPTVLADVPLDASVFNDEPFGPVAAVRGFDTLPEAIAEANRLPFGLAGYAFTRSIKNAHLLSQRVEVGMLWINQPATPSAEMPFGGIKDSGYGSEGGPEALEAYLNTKAVSILGV</sequence>
<dbReference type="CDD" id="cd07103">
    <property type="entry name" value="ALDH_F5_SSADH_GabD"/>
    <property type="match status" value="1"/>
</dbReference>
<accession>A0A246IW07</accession>
<name>A0A246IW07_9BURK</name>
<evidence type="ECO:0000313" key="5">
    <source>
        <dbReference type="Proteomes" id="UP000197468"/>
    </source>
</evidence>
<dbReference type="InterPro" id="IPR015590">
    <property type="entry name" value="Aldehyde_DH_dom"/>
</dbReference>
<evidence type="ECO:0000256" key="2">
    <source>
        <dbReference type="ARBA" id="ARBA00023002"/>
    </source>
</evidence>
<dbReference type="InterPro" id="IPR016162">
    <property type="entry name" value="Ald_DH_N"/>
</dbReference>
<organism evidence="4 5">
    <name type="scientific">Roseateles aquatilis</name>
    <dbReference type="NCBI Taxonomy" id="431061"/>
    <lineage>
        <taxon>Bacteria</taxon>
        <taxon>Pseudomonadati</taxon>
        <taxon>Pseudomonadota</taxon>
        <taxon>Betaproteobacteria</taxon>
        <taxon>Burkholderiales</taxon>
        <taxon>Sphaerotilaceae</taxon>
        <taxon>Roseateles</taxon>
    </lineage>
</organism>
<dbReference type="Gene3D" id="3.40.605.10">
    <property type="entry name" value="Aldehyde Dehydrogenase, Chain A, domain 1"/>
    <property type="match status" value="1"/>
</dbReference>
<dbReference type="EMBL" id="NIOF01000016">
    <property type="protein sequence ID" value="OWQ84418.1"/>
    <property type="molecule type" value="Genomic_DNA"/>
</dbReference>
<dbReference type="GO" id="GO:0004777">
    <property type="term" value="F:succinate-semialdehyde dehydrogenase (NAD+) activity"/>
    <property type="evidence" value="ECO:0007669"/>
    <property type="project" value="TreeGrafter"/>
</dbReference>
<dbReference type="RefSeq" id="WP_088387675.1">
    <property type="nucleotide sequence ID" value="NZ_NIOF01000016.1"/>
</dbReference>
<dbReference type="InterPro" id="IPR016161">
    <property type="entry name" value="Ald_DH/histidinol_DH"/>
</dbReference>
<feature type="domain" description="Aldehyde dehydrogenase" evidence="3">
    <location>
        <begin position="17"/>
        <end position="476"/>
    </location>
</feature>
<dbReference type="Pfam" id="PF00171">
    <property type="entry name" value="Aldedh"/>
    <property type="match status" value="1"/>
</dbReference>
<evidence type="ECO:0000256" key="1">
    <source>
        <dbReference type="ARBA" id="ARBA00009986"/>
    </source>
</evidence>
<dbReference type="InterPro" id="IPR050740">
    <property type="entry name" value="Aldehyde_DH_Superfamily"/>
</dbReference>
<protein>
    <submittedName>
        <fullName evidence="4">NAD-dependent succinate-semialdehyde dehydrogenase</fullName>
    </submittedName>
</protein>